<name>A0A518RES2_9SPHN</name>
<accession>A0A518RES2</accession>
<reference evidence="3 4" key="1">
    <citation type="submission" date="2019-07" db="EMBL/GenBank/DDBJ databases">
        <title>Sphingomonas alkalisoli sp. nov., isolated from rhizosphere soil of Suaedae salsa.</title>
        <authorList>
            <person name="Zhang H."/>
            <person name="Xu L."/>
            <person name="Zhang J.-X."/>
            <person name="Sun J.-Q."/>
        </authorList>
    </citation>
    <scope>NUCLEOTIDE SEQUENCE [LARGE SCALE GENOMIC DNA]</scope>
    <source>
        <strain evidence="3 4">XS-10</strain>
    </source>
</reference>
<dbReference type="GO" id="GO:0005886">
    <property type="term" value="C:plasma membrane"/>
    <property type="evidence" value="ECO:0007669"/>
    <property type="project" value="TreeGrafter"/>
</dbReference>
<dbReference type="InterPro" id="IPR051311">
    <property type="entry name" value="DedA_domain"/>
</dbReference>
<dbReference type="KEGG" id="ssua:FPZ54_07775"/>
<feature type="domain" description="VTT" evidence="2">
    <location>
        <begin position="51"/>
        <end position="157"/>
    </location>
</feature>
<keyword evidence="4" id="KW-1185">Reference proteome</keyword>
<dbReference type="EMBL" id="CP042239">
    <property type="protein sequence ID" value="QDX25931.1"/>
    <property type="molecule type" value="Genomic_DNA"/>
</dbReference>
<dbReference type="AlphaFoldDB" id="A0A518RES2"/>
<dbReference type="PANTHER" id="PTHR42709">
    <property type="entry name" value="ALKALINE PHOSPHATASE LIKE PROTEIN"/>
    <property type="match status" value="1"/>
</dbReference>
<evidence type="ECO:0000256" key="1">
    <source>
        <dbReference type="SAM" id="Phobius"/>
    </source>
</evidence>
<evidence type="ECO:0000313" key="3">
    <source>
        <dbReference type="EMBL" id="QDX25931.1"/>
    </source>
</evidence>
<dbReference type="InterPro" id="IPR032816">
    <property type="entry name" value="VTT_dom"/>
</dbReference>
<protein>
    <submittedName>
        <fullName evidence="3">DedA family protein</fullName>
    </submittedName>
</protein>
<evidence type="ECO:0000259" key="2">
    <source>
        <dbReference type="Pfam" id="PF09335"/>
    </source>
</evidence>
<evidence type="ECO:0000313" key="4">
    <source>
        <dbReference type="Proteomes" id="UP000318055"/>
    </source>
</evidence>
<dbReference type="RefSeq" id="WP_145846214.1">
    <property type="nucleotide sequence ID" value="NZ_CP042239.1"/>
</dbReference>
<keyword evidence="1" id="KW-0812">Transmembrane</keyword>
<keyword evidence="1" id="KW-1133">Transmembrane helix</keyword>
<feature type="transmembrane region" description="Helical" evidence="1">
    <location>
        <begin position="52"/>
        <end position="78"/>
    </location>
</feature>
<gene>
    <name evidence="3" type="ORF">FPZ54_07775</name>
</gene>
<sequence length="192" mass="21593">MFRALYDWTLRLAGHRHADRYLAAVSFAESSFFPIPPDVMLIPMMLAQRQRAYWIATICTVASVVGGIFGYAIGYFLFDTIGQWVIDLYHLGGKIDSVRALYDEWGAVVTLTAGITPLPFKLITIANGFFQYNFPLFVLLAIIGRGFRFYLLAFLVHRFGAPVQAFIEERLTLLGWLAMVLLIGGFAVITLI</sequence>
<feature type="transmembrane region" description="Helical" evidence="1">
    <location>
        <begin position="173"/>
        <end position="191"/>
    </location>
</feature>
<dbReference type="OrthoDB" id="9810270at2"/>
<organism evidence="3 4">
    <name type="scientific">Sphingomonas suaedae</name>
    <dbReference type="NCBI Taxonomy" id="2599297"/>
    <lineage>
        <taxon>Bacteria</taxon>
        <taxon>Pseudomonadati</taxon>
        <taxon>Pseudomonadota</taxon>
        <taxon>Alphaproteobacteria</taxon>
        <taxon>Sphingomonadales</taxon>
        <taxon>Sphingomonadaceae</taxon>
        <taxon>Sphingomonas</taxon>
    </lineage>
</organism>
<dbReference type="Pfam" id="PF09335">
    <property type="entry name" value="VTT_dom"/>
    <property type="match status" value="1"/>
</dbReference>
<proteinExistence type="predicted"/>
<dbReference type="Proteomes" id="UP000318055">
    <property type="component" value="Chromosome"/>
</dbReference>
<keyword evidence="1" id="KW-0472">Membrane</keyword>
<dbReference type="PANTHER" id="PTHR42709:SF11">
    <property type="entry name" value="DEDA FAMILY PROTEIN"/>
    <property type="match status" value="1"/>
</dbReference>